<reference evidence="2" key="1">
    <citation type="journal article" date="2023" name="Mol. Phylogenet. Evol.">
        <title>Genome-scale phylogeny and comparative genomics of the fungal order Sordariales.</title>
        <authorList>
            <person name="Hensen N."/>
            <person name="Bonometti L."/>
            <person name="Westerberg I."/>
            <person name="Brannstrom I.O."/>
            <person name="Guillou S."/>
            <person name="Cros-Aarteil S."/>
            <person name="Calhoun S."/>
            <person name="Haridas S."/>
            <person name="Kuo A."/>
            <person name="Mondo S."/>
            <person name="Pangilinan J."/>
            <person name="Riley R."/>
            <person name="LaButti K."/>
            <person name="Andreopoulos B."/>
            <person name="Lipzen A."/>
            <person name="Chen C."/>
            <person name="Yan M."/>
            <person name="Daum C."/>
            <person name="Ng V."/>
            <person name="Clum A."/>
            <person name="Steindorff A."/>
            <person name="Ohm R.A."/>
            <person name="Martin F."/>
            <person name="Silar P."/>
            <person name="Natvig D.O."/>
            <person name="Lalanne C."/>
            <person name="Gautier V."/>
            <person name="Ament-Velasquez S.L."/>
            <person name="Kruys A."/>
            <person name="Hutchinson M.I."/>
            <person name="Powell A.J."/>
            <person name="Barry K."/>
            <person name="Miller A.N."/>
            <person name="Grigoriev I.V."/>
            <person name="Debuchy R."/>
            <person name="Gladieux P."/>
            <person name="Hiltunen Thoren M."/>
            <person name="Johannesson H."/>
        </authorList>
    </citation>
    <scope>NUCLEOTIDE SEQUENCE</scope>
    <source>
        <strain evidence="2">CBS 508.74</strain>
    </source>
</reference>
<name>A0AAN6T8X5_9PEZI</name>
<dbReference type="GeneID" id="89934588"/>
<feature type="non-terminal residue" evidence="2">
    <location>
        <position position="232"/>
    </location>
</feature>
<dbReference type="EMBL" id="MU853363">
    <property type="protein sequence ID" value="KAK4108419.1"/>
    <property type="molecule type" value="Genomic_DNA"/>
</dbReference>
<gene>
    <name evidence="2" type="ORF">N656DRAFT_673942</name>
</gene>
<dbReference type="PANTHER" id="PTHR31834">
    <property type="entry name" value="INITIATION-SPECIFIC ALPHA-1,6-MANNOSYLTRANSFERASE"/>
    <property type="match status" value="1"/>
</dbReference>
<evidence type="ECO:0000313" key="2">
    <source>
        <dbReference type="EMBL" id="KAK4108419.1"/>
    </source>
</evidence>
<dbReference type="Pfam" id="PF04488">
    <property type="entry name" value="Gly_transf_sug"/>
    <property type="match status" value="1"/>
</dbReference>
<protein>
    <submittedName>
        <fullName evidence="2">Glycosyltransferase family 32 protein</fullName>
    </submittedName>
</protein>
<accession>A0AAN6T8X5</accession>
<dbReference type="PANTHER" id="PTHR31834:SF1">
    <property type="entry name" value="INITIATION-SPECIFIC ALPHA-1,6-MANNOSYLTRANSFERASE"/>
    <property type="match status" value="1"/>
</dbReference>
<dbReference type="GO" id="GO:0000136">
    <property type="term" value="C:mannan polymerase complex"/>
    <property type="evidence" value="ECO:0007669"/>
    <property type="project" value="TreeGrafter"/>
</dbReference>
<dbReference type="GO" id="GO:0000009">
    <property type="term" value="F:alpha-1,6-mannosyltransferase activity"/>
    <property type="evidence" value="ECO:0007669"/>
    <property type="project" value="InterPro"/>
</dbReference>
<evidence type="ECO:0000313" key="3">
    <source>
        <dbReference type="Proteomes" id="UP001302812"/>
    </source>
</evidence>
<reference evidence="2" key="2">
    <citation type="submission" date="2023-05" db="EMBL/GenBank/DDBJ databases">
        <authorList>
            <consortium name="Lawrence Berkeley National Laboratory"/>
            <person name="Steindorff A."/>
            <person name="Hensen N."/>
            <person name="Bonometti L."/>
            <person name="Westerberg I."/>
            <person name="Brannstrom I.O."/>
            <person name="Guillou S."/>
            <person name="Cros-Aarteil S."/>
            <person name="Calhoun S."/>
            <person name="Haridas S."/>
            <person name="Kuo A."/>
            <person name="Mondo S."/>
            <person name="Pangilinan J."/>
            <person name="Riley R."/>
            <person name="Labutti K."/>
            <person name="Andreopoulos B."/>
            <person name="Lipzen A."/>
            <person name="Chen C."/>
            <person name="Yanf M."/>
            <person name="Daum C."/>
            <person name="Ng V."/>
            <person name="Clum A."/>
            <person name="Ohm R."/>
            <person name="Martin F."/>
            <person name="Silar P."/>
            <person name="Natvig D."/>
            <person name="Lalanne C."/>
            <person name="Gautier V."/>
            <person name="Ament-Velasquez S.L."/>
            <person name="Kruys A."/>
            <person name="Hutchinson M.I."/>
            <person name="Powell A.J."/>
            <person name="Barry K."/>
            <person name="Miller A.N."/>
            <person name="Grigoriev I.V."/>
            <person name="Debuchy R."/>
            <person name="Gladieux P."/>
            <person name="Thoren M.H."/>
            <person name="Johannesson H."/>
        </authorList>
    </citation>
    <scope>NUCLEOTIDE SEQUENCE</scope>
    <source>
        <strain evidence="2">CBS 508.74</strain>
    </source>
</reference>
<dbReference type="InterPro" id="IPR007577">
    <property type="entry name" value="GlycoTrfase_DXD_sugar-bd_CS"/>
</dbReference>
<dbReference type="InterPro" id="IPR039367">
    <property type="entry name" value="Och1-like"/>
</dbReference>
<keyword evidence="3" id="KW-1185">Reference proteome</keyword>
<dbReference type="GO" id="GO:0006487">
    <property type="term" value="P:protein N-linked glycosylation"/>
    <property type="evidence" value="ECO:0007669"/>
    <property type="project" value="TreeGrafter"/>
</dbReference>
<dbReference type="InterPro" id="IPR029044">
    <property type="entry name" value="Nucleotide-diphossugar_trans"/>
</dbReference>
<dbReference type="Gene3D" id="3.90.550.20">
    <property type="match status" value="1"/>
</dbReference>
<dbReference type="SUPFAM" id="SSF53448">
    <property type="entry name" value="Nucleotide-diphospho-sugar transferases"/>
    <property type="match status" value="1"/>
</dbReference>
<dbReference type="Proteomes" id="UP001302812">
    <property type="component" value="Unassembled WGS sequence"/>
</dbReference>
<feature type="non-terminal residue" evidence="2">
    <location>
        <position position="1"/>
    </location>
</feature>
<dbReference type="RefSeq" id="XP_064665989.1">
    <property type="nucleotide sequence ID" value="XM_064810463.1"/>
</dbReference>
<comment type="similarity">
    <text evidence="1">Belongs to the glycosyltransferase 32 family.</text>
</comment>
<evidence type="ECO:0000256" key="1">
    <source>
        <dbReference type="ARBA" id="ARBA00009003"/>
    </source>
</evidence>
<comment type="caution">
    <text evidence="2">The sequence shown here is derived from an EMBL/GenBank/DDBJ whole genome shotgun (WGS) entry which is preliminary data.</text>
</comment>
<dbReference type="AlphaFoldDB" id="A0AAN6T8X5"/>
<organism evidence="2 3">
    <name type="scientific">Canariomyces notabilis</name>
    <dbReference type="NCBI Taxonomy" id="2074819"/>
    <lineage>
        <taxon>Eukaryota</taxon>
        <taxon>Fungi</taxon>
        <taxon>Dikarya</taxon>
        <taxon>Ascomycota</taxon>
        <taxon>Pezizomycotina</taxon>
        <taxon>Sordariomycetes</taxon>
        <taxon>Sordariomycetidae</taxon>
        <taxon>Sordariales</taxon>
        <taxon>Chaetomiaceae</taxon>
        <taxon>Canariomyces</taxon>
    </lineage>
</organism>
<sequence length="232" mass="26254">IPRQIWQIFFSPPHAEDLDKRALFASEWISMTPGYAYSLLNTLEADQFINTTFTSRPEIAQTYHALKNPGAKSDFLRYLLLLTHGGIYTDLDTQPLVGPEDWLPEHKRRDAAIIIGLESDSSRDHGPGFPDYPVQFCQWTIAAAPNHPILHRMVNRTIEALKHLAQEQRTTLDQVRLGDEDVLQLSGPRAWSEVVLAGIKELDATVTGLSDLQGMDEPRYYRDIAVMPVLSF</sequence>
<proteinExistence type="inferred from homology"/>